<dbReference type="RefSeq" id="WP_093831855.1">
    <property type="nucleotide sequence ID" value="NZ_FOLQ01000015.1"/>
</dbReference>
<dbReference type="OrthoDB" id="1494614at2"/>
<protein>
    <submittedName>
        <fullName evidence="1">Uncharacterized protein</fullName>
    </submittedName>
</protein>
<reference evidence="1 2" key="1">
    <citation type="submission" date="2016-10" db="EMBL/GenBank/DDBJ databases">
        <authorList>
            <person name="de Groot N.N."/>
        </authorList>
    </citation>
    <scope>NUCLEOTIDE SEQUENCE [LARGE SCALE GENOMIC DNA]</scope>
    <source>
        <strain evidence="1 2">DSM 26130</strain>
    </source>
</reference>
<keyword evidence="2" id="KW-1185">Reference proteome</keyword>
<evidence type="ECO:0000313" key="1">
    <source>
        <dbReference type="EMBL" id="SFE53009.1"/>
    </source>
</evidence>
<dbReference type="Proteomes" id="UP000198598">
    <property type="component" value="Unassembled WGS sequence"/>
</dbReference>
<dbReference type="STRING" id="662367.SAMN05216167_11539"/>
<accession>A0A1I2BAA7</accession>
<organism evidence="1 2">
    <name type="scientific">Spirosoma endophyticum</name>
    <dbReference type="NCBI Taxonomy" id="662367"/>
    <lineage>
        <taxon>Bacteria</taxon>
        <taxon>Pseudomonadati</taxon>
        <taxon>Bacteroidota</taxon>
        <taxon>Cytophagia</taxon>
        <taxon>Cytophagales</taxon>
        <taxon>Cytophagaceae</taxon>
        <taxon>Spirosoma</taxon>
    </lineage>
</organism>
<gene>
    <name evidence="1" type="ORF">SAMN05216167_11539</name>
</gene>
<sequence length="121" mass="14105">MSSIGLNTNTFRITGKYLDLLNDFVVKARINQEIEEGQKDLLVGFINQLKDENNHQPQFLVLSNIIERELRSTNENYRHYLESIMTEIEENNINAFLPKIEFLTDILDMENSEALLKIMGE</sequence>
<dbReference type="AlphaFoldDB" id="A0A1I2BAA7"/>
<evidence type="ECO:0000313" key="2">
    <source>
        <dbReference type="Proteomes" id="UP000198598"/>
    </source>
</evidence>
<name>A0A1I2BAA7_9BACT</name>
<proteinExistence type="predicted"/>
<dbReference type="EMBL" id="FOLQ01000015">
    <property type="protein sequence ID" value="SFE53009.1"/>
    <property type="molecule type" value="Genomic_DNA"/>
</dbReference>